<dbReference type="InterPro" id="IPR023210">
    <property type="entry name" value="NADP_OxRdtase_dom"/>
</dbReference>
<dbReference type="InterPro" id="IPR050791">
    <property type="entry name" value="Aldo-Keto_reductase"/>
</dbReference>
<gene>
    <name evidence="3" type="ORF">HDK90DRAFT_478734</name>
</gene>
<evidence type="ECO:0000313" key="3">
    <source>
        <dbReference type="EMBL" id="KAK8240073.1"/>
    </source>
</evidence>
<proteinExistence type="predicted"/>
<reference evidence="3 4" key="1">
    <citation type="submission" date="2024-04" db="EMBL/GenBank/DDBJ databases">
        <title>Phyllosticta paracitricarpa is synonymous to the EU quarantine fungus P. citricarpa based on phylogenomic analyses.</title>
        <authorList>
            <consortium name="Lawrence Berkeley National Laboratory"/>
            <person name="Van Ingen-Buijs V.A."/>
            <person name="Van Westerhoven A.C."/>
            <person name="Haridas S."/>
            <person name="Skiadas P."/>
            <person name="Martin F."/>
            <person name="Groenewald J.Z."/>
            <person name="Crous P.W."/>
            <person name="Seidl M.F."/>
        </authorList>
    </citation>
    <scope>NUCLEOTIDE SEQUENCE [LARGE SCALE GENOMIC DNA]</scope>
    <source>
        <strain evidence="3 4">CBS 123374</strain>
    </source>
</reference>
<dbReference type="CDD" id="cd19077">
    <property type="entry name" value="AKR_AKR8A1-2"/>
    <property type="match status" value="1"/>
</dbReference>
<comment type="caution">
    <text evidence="3">The sequence shown here is derived from an EMBL/GenBank/DDBJ whole genome shotgun (WGS) entry which is preliminary data.</text>
</comment>
<dbReference type="InterPro" id="IPR036812">
    <property type="entry name" value="NAD(P)_OxRdtase_dom_sf"/>
</dbReference>
<dbReference type="Pfam" id="PF00248">
    <property type="entry name" value="Aldo_ket_red"/>
    <property type="match status" value="1"/>
</dbReference>
<dbReference type="Proteomes" id="UP001492380">
    <property type="component" value="Unassembled WGS sequence"/>
</dbReference>
<evidence type="ECO:0000256" key="1">
    <source>
        <dbReference type="ARBA" id="ARBA00023002"/>
    </source>
</evidence>
<evidence type="ECO:0000259" key="2">
    <source>
        <dbReference type="Pfam" id="PF00248"/>
    </source>
</evidence>
<dbReference type="PANTHER" id="PTHR43625">
    <property type="entry name" value="AFLATOXIN B1 ALDEHYDE REDUCTASE"/>
    <property type="match status" value="1"/>
</dbReference>
<evidence type="ECO:0000313" key="4">
    <source>
        <dbReference type="Proteomes" id="UP001492380"/>
    </source>
</evidence>
<dbReference type="Gene3D" id="3.20.20.100">
    <property type="entry name" value="NADP-dependent oxidoreductase domain"/>
    <property type="match status" value="1"/>
</dbReference>
<dbReference type="SUPFAM" id="SSF51430">
    <property type="entry name" value="NAD(P)-linked oxidoreductase"/>
    <property type="match status" value="1"/>
</dbReference>
<feature type="domain" description="NADP-dependent oxidoreductase" evidence="2">
    <location>
        <begin position="12"/>
        <end position="309"/>
    </location>
</feature>
<dbReference type="PANTHER" id="PTHR43625:SF78">
    <property type="entry name" value="PYRIDOXAL REDUCTASE-RELATED"/>
    <property type="match status" value="1"/>
</dbReference>
<protein>
    <submittedName>
        <fullName evidence="3">NADP-dependent oxidoreductase domain-containing protein</fullName>
    </submittedName>
</protein>
<dbReference type="EMBL" id="JBBWRZ010000003">
    <property type="protein sequence ID" value="KAK8240073.1"/>
    <property type="molecule type" value="Genomic_DNA"/>
</dbReference>
<keyword evidence="4" id="KW-1185">Reference proteome</keyword>
<name>A0ABR1YV61_9PEZI</name>
<organism evidence="3 4">
    <name type="scientific">Phyllosticta capitalensis</name>
    <dbReference type="NCBI Taxonomy" id="121624"/>
    <lineage>
        <taxon>Eukaryota</taxon>
        <taxon>Fungi</taxon>
        <taxon>Dikarya</taxon>
        <taxon>Ascomycota</taxon>
        <taxon>Pezizomycotina</taxon>
        <taxon>Dothideomycetes</taxon>
        <taxon>Dothideomycetes incertae sedis</taxon>
        <taxon>Botryosphaeriales</taxon>
        <taxon>Phyllostictaceae</taxon>
        <taxon>Phyllosticta</taxon>
    </lineage>
</organism>
<sequence length="330" mass="36092">MPTINGKEVGPVGFGLMGMTTRKPQPPIEQSFKAMKAALDSGSTSWNAGEFYGTPDWNSLHLLNQYFTKYPEDADKVLLSVKGCVDLKNLRPDGSREGVQRSIDRCLELLDGKKFLDIFECGRVDPNVPIEETVSYVAEYVKAGKIGGISLSECNANTIRRAAKVHPIACVEVELSLYSTDILENGIAKTCGELNIPIVAYSPLGRGFLGGSIKKLEDLGEGDFRKMLPRYQPEVFGENIKLAEEVEQIAKQKGVTPAQVSLAWVLSYSRKNGFPDIIPIPGATTEARVLENTKQVTLSEQELAALNDVLKRIEVKGGRYPAAHAHLLNG</sequence>
<accession>A0ABR1YV61</accession>
<keyword evidence="1" id="KW-0560">Oxidoreductase</keyword>